<reference evidence="2" key="1">
    <citation type="journal article" date="2008" name="AIDS Res. Hum. Retroviruses">
        <title>HIV type 1 genetic diversity in Moyale, Mandera, and Turkana based on env-C2-V3 sequences.</title>
        <authorList>
            <person name="Khamadi S.A."/>
            <person name="Lihana R.W."/>
            <person name="Mwaniki D.L."/>
            <person name="Kinyua J."/>
            <person name="Lagat N."/>
            <person name="Carter J.Y."/>
            <person name="Ichimura H."/>
            <person name="Oishi I."/>
            <person name="Okoth F.A."/>
            <person name="Ochieng W."/>
        </authorList>
    </citation>
    <scope>NUCLEOTIDE SEQUENCE</scope>
    <source>
        <strain evidence="2">L16</strain>
    </source>
</reference>
<evidence type="ECO:0000313" key="2">
    <source>
        <dbReference type="EMBL" id="ABA08353.1"/>
    </source>
</evidence>
<proteinExistence type="predicted"/>
<dbReference type="EMBL" id="DQ155266">
    <property type="protein sequence ID" value="ABA08353.1"/>
    <property type="molecule type" value="Genomic_DNA"/>
</dbReference>
<keyword evidence="2" id="KW-0261">Viral envelope protein</keyword>
<accession>Q3LWX9</accession>
<protein>
    <submittedName>
        <fullName evidence="2">Envelope glycoprotein</fullName>
    </submittedName>
</protein>
<organism evidence="2">
    <name type="scientific">Human immunodeficiency virus type 1</name>
    <name type="common">HIV-1</name>
    <dbReference type="NCBI Taxonomy" id="11676"/>
    <lineage>
        <taxon>Viruses</taxon>
        <taxon>Riboviria</taxon>
        <taxon>Pararnavirae</taxon>
        <taxon>Artverviricota</taxon>
        <taxon>Revtraviricetes</taxon>
        <taxon>Ortervirales</taxon>
        <taxon>Retroviridae</taxon>
        <taxon>Orthoretrovirinae</taxon>
        <taxon>Lentivirus</taxon>
        <taxon>Lentivirus humimdef1</taxon>
    </lineage>
</organism>
<feature type="compositionally biased region" description="Polar residues" evidence="1">
    <location>
        <begin position="32"/>
        <end position="47"/>
    </location>
</feature>
<evidence type="ECO:0000256" key="1">
    <source>
        <dbReference type="SAM" id="MobiDB-lite"/>
    </source>
</evidence>
<keyword evidence="2" id="KW-0946">Virion</keyword>
<gene>
    <name evidence="2" type="primary">env</name>
</gene>
<feature type="non-terminal residue" evidence="2">
    <location>
        <position position="79"/>
    </location>
</feature>
<organismHost>
    <name type="scientific">Homo sapiens</name>
    <name type="common">Human</name>
    <dbReference type="NCBI Taxonomy" id="9606"/>
</organismHost>
<dbReference type="GO" id="GO:0019031">
    <property type="term" value="C:viral envelope"/>
    <property type="evidence" value="ECO:0007669"/>
    <property type="project" value="UniProtKB-KW"/>
</dbReference>
<feature type="non-terminal residue" evidence="2">
    <location>
        <position position="1"/>
    </location>
</feature>
<sequence length="79" mass="8321">PLAAQPSWVCRSSCPVLMLRGPPLSRRGPSLPDSTPGLSSPNLGKSQVTVKSMSKSLTFFRESLGVLVIGMEPAMDAPP</sequence>
<feature type="region of interest" description="Disordered" evidence="1">
    <location>
        <begin position="21"/>
        <end position="47"/>
    </location>
</feature>
<name>Q3LWX9_HV1</name>